<dbReference type="SUPFAM" id="SSF47095">
    <property type="entry name" value="HMG-box"/>
    <property type="match status" value="1"/>
</dbReference>
<feature type="DNA-binding region" description="HMG box" evidence="1">
    <location>
        <begin position="83"/>
        <end position="154"/>
    </location>
</feature>
<evidence type="ECO:0000313" key="4">
    <source>
        <dbReference type="Proteomes" id="UP000789342"/>
    </source>
</evidence>
<dbReference type="InterPro" id="IPR036910">
    <property type="entry name" value="HMG_box_dom_sf"/>
</dbReference>
<organism evidence="3 4">
    <name type="scientific">Acaulospora morrowiae</name>
    <dbReference type="NCBI Taxonomy" id="94023"/>
    <lineage>
        <taxon>Eukaryota</taxon>
        <taxon>Fungi</taxon>
        <taxon>Fungi incertae sedis</taxon>
        <taxon>Mucoromycota</taxon>
        <taxon>Glomeromycotina</taxon>
        <taxon>Glomeromycetes</taxon>
        <taxon>Diversisporales</taxon>
        <taxon>Acaulosporaceae</taxon>
        <taxon>Acaulospora</taxon>
    </lineage>
</organism>
<dbReference type="GO" id="GO:0003677">
    <property type="term" value="F:DNA binding"/>
    <property type="evidence" value="ECO:0007669"/>
    <property type="project" value="UniProtKB-UniRule"/>
</dbReference>
<dbReference type="Gene3D" id="1.10.30.10">
    <property type="entry name" value="High mobility group box domain"/>
    <property type="match status" value="1"/>
</dbReference>
<evidence type="ECO:0000313" key="3">
    <source>
        <dbReference type="EMBL" id="CAG8647033.1"/>
    </source>
</evidence>
<accession>A0A9N9DTI6</accession>
<keyword evidence="4" id="KW-1185">Reference proteome</keyword>
<reference evidence="3" key="1">
    <citation type="submission" date="2021-06" db="EMBL/GenBank/DDBJ databases">
        <authorList>
            <person name="Kallberg Y."/>
            <person name="Tangrot J."/>
            <person name="Rosling A."/>
        </authorList>
    </citation>
    <scope>NUCLEOTIDE SEQUENCE</scope>
    <source>
        <strain evidence="3">CL551</strain>
    </source>
</reference>
<name>A0A9N9DTI6_9GLOM</name>
<dbReference type="EMBL" id="CAJVPV010009996">
    <property type="protein sequence ID" value="CAG8647033.1"/>
    <property type="molecule type" value="Genomic_DNA"/>
</dbReference>
<keyword evidence="1" id="KW-0238">DNA-binding</keyword>
<evidence type="ECO:0000256" key="1">
    <source>
        <dbReference type="PROSITE-ProRule" id="PRU00267"/>
    </source>
</evidence>
<dbReference type="GO" id="GO:0005634">
    <property type="term" value="C:nucleus"/>
    <property type="evidence" value="ECO:0007669"/>
    <property type="project" value="UniProtKB-UniRule"/>
</dbReference>
<dbReference type="AlphaFoldDB" id="A0A9N9DTI6"/>
<dbReference type="Pfam" id="PF00505">
    <property type="entry name" value="HMG_box"/>
    <property type="match status" value="1"/>
</dbReference>
<dbReference type="PROSITE" id="PS50118">
    <property type="entry name" value="HMG_BOX_2"/>
    <property type="match status" value="1"/>
</dbReference>
<feature type="domain" description="HMG box" evidence="2">
    <location>
        <begin position="83"/>
        <end position="154"/>
    </location>
</feature>
<dbReference type="InterPro" id="IPR009071">
    <property type="entry name" value="HMG_box_dom"/>
</dbReference>
<dbReference type="Proteomes" id="UP000789342">
    <property type="component" value="Unassembled WGS sequence"/>
</dbReference>
<proteinExistence type="predicted"/>
<dbReference type="OrthoDB" id="2333538at2759"/>
<gene>
    <name evidence="3" type="ORF">AMORRO_LOCUS9780</name>
</gene>
<protein>
    <submittedName>
        <fullName evidence="3">7200_t:CDS:1</fullName>
    </submittedName>
</protein>
<comment type="caution">
    <text evidence="3">The sequence shown here is derived from an EMBL/GenBank/DDBJ whole genome shotgun (WGS) entry which is preliminary data.</text>
</comment>
<sequence>MSFSSSDKYEFYTHRPLIPIHYALSPYSQPNIIAPKTQYITTEFIDDVINSVITSDDRKKYESKLYLPLHDLIFPSNRLRRTTTRCQNSFIIFRKDYQARVIAEHGPKVGSKLKEISRMASRIWGNCSPEDRYMYDQIALCTKKLHGKLWSNCDARRATRRQGVNYGNYGYGEITEGCSATFFTQDSIEIPANRTLSCHDNLHLPKSKFLGQNSSRTRLEINSLSSYDKALVELINKSVRI</sequence>
<keyword evidence="1" id="KW-0539">Nucleus</keyword>
<evidence type="ECO:0000259" key="2">
    <source>
        <dbReference type="PROSITE" id="PS50118"/>
    </source>
</evidence>